<evidence type="ECO:0000256" key="1">
    <source>
        <dbReference type="SAM" id="MobiDB-lite"/>
    </source>
</evidence>
<sequence>TDDYDTSHGVGIYPQALKAARLGPWMDDLDKIRILLKEKWEATKREMDRKRAEKQASAIDLGPY</sequence>
<protein>
    <submittedName>
        <fullName evidence="2">Uncharacterized protein</fullName>
    </submittedName>
</protein>
<proteinExistence type="predicted"/>
<evidence type="ECO:0000313" key="2">
    <source>
        <dbReference type="EMBL" id="ABD75077.1"/>
    </source>
</evidence>
<feature type="non-terminal residue" evidence="2">
    <location>
        <position position="1"/>
    </location>
</feature>
<accession>D1CTC3</accession>
<feature type="region of interest" description="Disordered" evidence="1">
    <location>
        <begin position="45"/>
        <end position="64"/>
    </location>
</feature>
<feature type="compositionally biased region" description="Basic and acidic residues" evidence="1">
    <location>
        <begin position="45"/>
        <end position="54"/>
    </location>
</feature>
<dbReference type="AlphaFoldDB" id="D1CTC3"/>
<name>D1CTC3_ENSAD</name>
<organism evidence="2">
    <name type="scientific">Ensifer adhaerens</name>
    <name type="common">Sinorhizobium morelense</name>
    <dbReference type="NCBI Taxonomy" id="106592"/>
    <lineage>
        <taxon>Bacteria</taxon>
        <taxon>Pseudomonadati</taxon>
        <taxon>Pseudomonadota</taxon>
        <taxon>Alphaproteobacteria</taxon>
        <taxon>Hyphomicrobiales</taxon>
        <taxon>Rhizobiaceae</taxon>
        <taxon>Sinorhizobium/Ensifer group</taxon>
        <taxon>Ensifer</taxon>
    </lineage>
</organism>
<reference evidence="2" key="1">
    <citation type="submission" date="2006-02" db="EMBL/GenBank/DDBJ databases">
        <title>Sampling the accessory genome of the Sinorhizobium genus by suppressive subtractive hybridization.</title>
        <authorList>
            <person name="Moulin L."/>
            <person name="Ghazoui Z."/>
            <person name="Young P."/>
        </authorList>
    </citation>
    <scope>NUCLEOTIDE SEQUENCE</scope>
    <source>
        <strain evidence="2">LMG21331</strain>
    </source>
</reference>
<dbReference type="EMBL" id="DQ403553">
    <property type="protein sequence ID" value="ABD75077.1"/>
    <property type="molecule type" value="Genomic_DNA"/>
</dbReference>